<name>A0A822G2W0_9BILA</name>
<dbReference type="Proteomes" id="UP000663873">
    <property type="component" value="Unassembled WGS sequence"/>
</dbReference>
<evidence type="ECO:0000313" key="3">
    <source>
        <dbReference type="EMBL" id="CAF4932525.1"/>
    </source>
</evidence>
<protein>
    <submittedName>
        <fullName evidence="5">Uncharacterized protein</fullName>
    </submittedName>
</protein>
<comment type="caution">
    <text evidence="5">The sequence shown here is derived from an EMBL/GenBank/DDBJ whole genome shotgun (WGS) entry which is preliminary data.</text>
</comment>
<reference evidence="5" key="1">
    <citation type="submission" date="2021-02" db="EMBL/GenBank/DDBJ databases">
        <authorList>
            <person name="Nowell W R."/>
        </authorList>
    </citation>
    <scope>NUCLEOTIDE SEQUENCE</scope>
</reference>
<evidence type="ECO:0000313" key="7">
    <source>
        <dbReference type="Proteomes" id="UP000663873"/>
    </source>
</evidence>
<dbReference type="EMBL" id="CAJOBR010091581">
    <property type="protein sequence ID" value="CAF5141669.1"/>
    <property type="molecule type" value="Genomic_DNA"/>
</dbReference>
<dbReference type="SUPFAM" id="SSF101898">
    <property type="entry name" value="NHL repeat"/>
    <property type="match status" value="1"/>
</dbReference>
<evidence type="ECO:0000313" key="4">
    <source>
        <dbReference type="EMBL" id="CAF4936680.1"/>
    </source>
</evidence>
<dbReference type="InterPro" id="IPR001258">
    <property type="entry name" value="NHL_repeat"/>
</dbReference>
<sequence>VDGSLLNGPTDIKVDADGNLFIVDQGNHRIVRFGSNGLYCIIGCSGANGAESDQFNLPFALAFDTYGDIFVLDGDNRRIQ</sequence>
<gene>
    <name evidence="5" type="ORF">QYT958_LOCUS47743</name>
    <name evidence="3" type="ORF">UJA718_LOCUS46938</name>
    <name evidence="4" type="ORF">UJA718_LOCUS47128</name>
</gene>
<dbReference type="InterPro" id="IPR011042">
    <property type="entry name" value="6-blade_b-propeller_TolB-like"/>
</dbReference>
<keyword evidence="1" id="KW-0677">Repeat</keyword>
<dbReference type="Gene3D" id="2.120.10.30">
    <property type="entry name" value="TolB, C-terminal domain"/>
    <property type="match status" value="1"/>
</dbReference>
<accession>A0A822G2W0</accession>
<evidence type="ECO:0000256" key="2">
    <source>
        <dbReference type="PROSITE-ProRule" id="PRU00504"/>
    </source>
</evidence>
<dbReference type="EMBL" id="CAJOBP010087725">
    <property type="protein sequence ID" value="CAF4936680.1"/>
    <property type="molecule type" value="Genomic_DNA"/>
</dbReference>
<feature type="non-terminal residue" evidence="5">
    <location>
        <position position="80"/>
    </location>
</feature>
<evidence type="ECO:0000313" key="6">
    <source>
        <dbReference type="Proteomes" id="UP000663848"/>
    </source>
</evidence>
<organism evidence="5 6">
    <name type="scientific">Rotaria socialis</name>
    <dbReference type="NCBI Taxonomy" id="392032"/>
    <lineage>
        <taxon>Eukaryota</taxon>
        <taxon>Metazoa</taxon>
        <taxon>Spiralia</taxon>
        <taxon>Gnathifera</taxon>
        <taxon>Rotifera</taxon>
        <taxon>Eurotatoria</taxon>
        <taxon>Bdelloidea</taxon>
        <taxon>Philodinida</taxon>
        <taxon>Philodinidae</taxon>
        <taxon>Rotaria</taxon>
    </lineage>
</organism>
<dbReference type="Proteomes" id="UP000663848">
    <property type="component" value="Unassembled WGS sequence"/>
</dbReference>
<feature type="repeat" description="NHL" evidence="2">
    <location>
        <begin position="1"/>
        <end position="36"/>
    </location>
</feature>
<evidence type="ECO:0000256" key="1">
    <source>
        <dbReference type="ARBA" id="ARBA00022737"/>
    </source>
</evidence>
<dbReference type="EMBL" id="CAJOBP010086473">
    <property type="protein sequence ID" value="CAF4932525.1"/>
    <property type="molecule type" value="Genomic_DNA"/>
</dbReference>
<dbReference type="Pfam" id="PF01436">
    <property type="entry name" value="NHL"/>
    <property type="match status" value="1"/>
</dbReference>
<proteinExistence type="predicted"/>
<dbReference type="AlphaFoldDB" id="A0A822G2W0"/>
<feature type="non-terminal residue" evidence="5">
    <location>
        <position position="1"/>
    </location>
</feature>
<keyword evidence="7" id="KW-1185">Reference proteome</keyword>
<dbReference type="PROSITE" id="PS51125">
    <property type="entry name" value="NHL"/>
    <property type="match status" value="1"/>
</dbReference>
<evidence type="ECO:0000313" key="5">
    <source>
        <dbReference type="EMBL" id="CAF5141669.1"/>
    </source>
</evidence>